<organism evidence="12">
    <name type="scientific">marine sediment metagenome</name>
    <dbReference type="NCBI Taxonomy" id="412755"/>
    <lineage>
        <taxon>unclassified sequences</taxon>
        <taxon>metagenomes</taxon>
        <taxon>ecological metagenomes</taxon>
    </lineage>
</organism>
<evidence type="ECO:0000256" key="10">
    <source>
        <dbReference type="ARBA" id="ARBA00023125"/>
    </source>
</evidence>
<dbReference type="Pfam" id="PF04313">
    <property type="entry name" value="HSDR_N"/>
    <property type="match status" value="1"/>
</dbReference>
<feature type="domain" description="Restriction endonuclease type I HsdR N-terminal" evidence="11">
    <location>
        <begin position="4"/>
        <end position="167"/>
    </location>
</feature>
<dbReference type="EC" id="3.1.21.3" evidence="3"/>
<evidence type="ECO:0000256" key="1">
    <source>
        <dbReference type="ARBA" id="ARBA00000851"/>
    </source>
</evidence>
<evidence type="ECO:0000259" key="11">
    <source>
        <dbReference type="Pfam" id="PF04313"/>
    </source>
</evidence>
<dbReference type="InterPro" id="IPR051268">
    <property type="entry name" value="Type-I_R_enzyme_R_subunit"/>
</dbReference>
<comment type="caution">
    <text evidence="12">The sequence shown here is derived from an EMBL/GenBank/DDBJ whole genome shotgun (WGS) entry which is preliminary data.</text>
</comment>
<gene>
    <name evidence="12" type="ORF">S03H2_20384</name>
</gene>
<dbReference type="GO" id="GO:0009307">
    <property type="term" value="P:DNA restriction-modification system"/>
    <property type="evidence" value="ECO:0007669"/>
    <property type="project" value="UniProtKB-KW"/>
</dbReference>
<accession>X1GUG8</accession>
<feature type="non-terminal residue" evidence="12">
    <location>
        <position position="173"/>
    </location>
</feature>
<name>X1GUG8_9ZZZZ</name>
<dbReference type="GO" id="GO:0005524">
    <property type="term" value="F:ATP binding"/>
    <property type="evidence" value="ECO:0007669"/>
    <property type="project" value="UniProtKB-KW"/>
</dbReference>
<keyword evidence="9" id="KW-0067">ATP-binding</keyword>
<evidence type="ECO:0000256" key="9">
    <source>
        <dbReference type="ARBA" id="ARBA00022840"/>
    </source>
</evidence>
<keyword evidence="4" id="KW-0540">Nuclease</keyword>
<keyword evidence="10" id="KW-0238">DNA-binding</keyword>
<evidence type="ECO:0000256" key="2">
    <source>
        <dbReference type="ARBA" id="ARBA00008598"/>
    </source>
</evidence>
<evidence type="ECO:0000256" key="6">
    <source>
        <dbReference type="ARBA" id="ARBA00022747"/>
    </source>
</evidence>
<proteinExistence type="inferred from homology"/>
<evidence type="ECO:0000256" key="4">
    <source>
        <dbReference type="ARBA" id="ARBA00022722"/>
    </source>
</evidence>
<keyword evidence="5" id="KW-0547">Nucleotide-binding</keyword>
<evidence type="ECO:0000256" key="3">
    <source>
        <dbReference type="ARBA" id="ARBA00012654"/>
    </source>
</evidence>
<keyword evidence="7" id="KW-0255">Endonuclease</keyword>
<evidence type="ECO:0000313" key="12">
    <source>
        <dbReference type="EMBL" id="GAH36658.1"/>
    </source>
</evidence>
<protein>
    <recommendedName>
        <fullName evidence="3">type I site-specific deoxyribonuclease</fullName>
        <ecNumber evidence="3">3.1.21.3</ecNumber>
    </recommendedName>
</protein>
<dbReference type="EMBL" id="BARU01010737">
    <property type="protein sequence ID" value="GAH36658.1"/>
    <property type="molecule type" value="Genomic_DNA"/>
</dbReference>
<evidence type="ECO:0000256" key="8">
    <source>
        <dbReference type="ARBA" id="ARBA00022801"/>
    </source>
</evidence>
<dbReference type="CDD" id="cd22332">
    <property type="entry name" value="HsdR_N"/>
    <property type="match status" value="1"/>
</dbReference>
<evidence type="ECO:0000256" key="5">
    <source>
        <dbReference type="ARBA" id="ARBA00022741"/>
    </source>
</evidence>
<dbReference type="Gene3D" id="3.90.1570.50">
    <property type="match status" value="1"/>
</dbReference>
<dbReference type="AlphaFoldDB" id="X1GUG8"/>
<dbReference type="GO" id="GO:0009035">
    <property type="term" value="F:type I site-specific deoxyribonuclease activity"/>
    <property type="evidence" value="ECO:0007669"/>
    <property type="project" value="UniProtKB-EC"/>
</dbReference>
<evidence type="ECO:0000256" key="7">
    <source>
        <dbReference type="ARBA" id="ARBA00022759"/>
    </source>
</evidence>
<sequence length="173" mass="19469">MTDYSEDALVEQPAIELFGQLGWETANCFYEVCGPKGTLGRETTADVVLVSRLLPVLERLNPDLPAEAFEQAIEELTRDRSRLGAVAANREVYNLIKEGVKVNVPEPDGDGQMVEVVRVIDWNEPANNNYFLASQFWVSREMYKRRADLIGFVNGLPLAFIELKATHRLLENA</sequence>
<dbReference type="InterPro" id="IPR007409">
    <property type="entry name" value="Restrct_endonuc_type1_HsdR_N"/>
</dbReference>
<dbReference type="GO" id="GO:0003677">
    <property type="term" value="F:DNA binding"/>
    <property type="evidence" value="ECO:0007669"/>
    <property type="project" value="UniProtKB-KW"/>
</dbReference>
<keyword evidence="8" id="KW-0378">Hydrolase</keyword>
<comment type="catalytic activity">
    <reaction evidence="1">
        <text>Endonucleolytic cleavage of DNA to give random double-stranded fragments with terminal 5'-phosphates, ATP is simultaneously hydrolyzed.</text>
        <dbReference type="EC" id="3.1.21.3"/>
    </reaction>
</comment>
<dbReference type="PANTHER" id="PTHR30195">
    <property type="entry name" value="TYPE I SITE-SPECIFIC DEOXYRIBONUCLEASE PROTEIN SUBUNIT M AND R"/>
    <property type="match status" value="1"/>
</dbReference>
<reference evidence="12" key="1">
    <citation type="journal article" date="2014" name="Front. Microbiol.">
        <title>High frequency of phylogenetically diverse reductive dehalogenase-homologous genes in deep subseafloor sedimentary metagenomes.</title>
        <authorList>
            <person name="Kawai M."/>
            <person name="Futagami T."/>
            <person name="Toyoda A."/>
            <person name="Takaki Y."/>
            <person name="Nishi S."/>
            <person name="Hori S."/>
            <person name="Arai W."/>
            <person name="Tsubouchi T."/>
            <person name="Morono Y."/>
            <person name="Uchiyama I."/>
            <person name="Ito T."/>
            <person name="Fujiyama A."/>
            <person name="Inagaki F."/>
            <person name="Takami H."/>
        </authorList>
    </citation>
    <scope>NUCLEOTIDE SEQUENCE</scope>
    <source>
        <strain evidence="12">Expedition CK06-06</strain>
    </source>
</reference>
<keyword evidence="6" id="KW-0680">Restriction system</keyword>
<comment type="similarity">
    <text evidence="2">Belongs to the HsdR family.</text>
</comment>
<dbReference type="PANTHER" id="PTHR30195:SF15">
    <property type="entry name" value="TYPE I RESTRICTION ENZYME HINDI ENDONUCLEASE SUBUNIT"/>
    <property type="match status" value="1"/>
</dbReference>